<proteinExistence type="inferred from homology"/>
<dbReference type="Gene3D" id="3.40.1620.10">
    <property type="entry name" value="YefM-like domain"/>
    <property type="match status" value="1"/>
</dbReference>
<dbReference type="PANTHER" id="PTHR35377">
    <property type="entry name" value="ANTITOXIN VAPB49-RELATED-RELATED"/>
    <property type="match status" value="1"/>
</dbReference>
<evidence type="ECO:0000256" key="2">
    <source>
        <dbReference type="RuleBase" id="RU362080"/>
    </source>
</evidence>
<reference evidence="4 5" key="1">
    <citation type="submission" date="2019-11" db="EMBL/GenBank/DDBJ databases">
        <title>Comparative genomics of hydrocarbon-degrading Desulfosarcina strains.</title>
        <authorList>
            <person name="Watanabe M."/>
            <person name="Kojima H."/>
            <person name="Fukui M."/>
        </authorList>
    </citation>
    <scope>NUCLEOTIDE SEQUENCE [LARGE SCALE GENOMIC DNA]</scope>
    <source>
        <strain evidence="5">oXyS1</strain>
    </source>
</reference>
<feature type="compositionally biased region" description="Basic and acidic residues" evidence="3">
    <location>
        <begin position="70"/>
        <end position="79"/>
    </location>
</feature>
<name>A0A5K8A6R3_9BACT</name>
<evidence type="ECO:0000313" key="4">
    <source>
        <dbReference type="EMBL" id="BBO88161.1"/>
    </source>
</evidence>
<comment type="function">
    <text evidence="2">Antitoxin component of a type II toxin-antitoxin (TA) system.</text>
</comment>
<dbReference type="InterPro" id="IPR036165">
    <property type="entry name" value="YefM-like_sf"/>
</dbReference>
<dbReference type="InterPro" id="IPR006442">
    <property type="entry name" value="Antitoxin_Phd/YefM"/>
</dbReference>
<evidence type="ECO:0000256" key="3">
    <source>
        <dbReference type="SAM" id="MobiDB-lite"/>
    </source>
</evidence>
<keyword evidence="5" id="KW-1185">Reference proteome</keyword>
<dbReference type="Proteomes" id="UP000422108">
    <property type="component" value="Chromosome"/>
</dbReference>
<organism evidence="4 5">
    <name type="scientific">Desulfosarcina ovata subsp. ovata</name>
    <dbReference type="NCBI Taxonomy" id="2752305"/>
    <lineage>
        <taxon>Bacteria</taxon>
        <taxon>Pseudomonadati</taxon>
        <taxon>Thermodesulfobacteriota</taxon>
        <taxon>Desulfobacteria</taxon>
        <taxon>Desulfobacterales</taxon>
        <taxon>Desulfosarcinaceae</taxon>
        <taxon>Desulfosarcina</taxon>
    </lineage>
</organism>
<dbReference type="SUPFAM" id="SSF143120">
    <property type="entry name" value="YefM-like"/>
    <property type="match status" value="1"/>
</dbReference>
<feature type="region of interest" description="Disordered" evidence="3">
    <location>
        <begin position="52"/>
        <end position="79"/>
    </location>
</feature>
<protein>
    <recommendedName>
        <fullName evidence="2">Antitoxin</fullName>
    </recommendedName>
</protein>
<dbReference type="RefSeq" id="WP_155309505.1">
    <property type="nucleotide sequence ID" value="NZ_AP021879.1"/>
</dbReference>
<gene>
    <name evidence="4" type="ORF">DSCOOX_13410</name>
</gene>
<dbReference type="InterPro" id="IPR051416">
    <property type="entry name" value="phD-YefM_TA_antitoxins"/>
</dbReference>
<comment type="similarity">
    <text evidence="1 2">Belongs to the phD/YefM antitoxin family.</text>
</comment>
<sequence length="79" mass="9145">MQRVSVREARQNIGRLLNAVSAGEKVIITRRGKPVAKLVLIDKNDEDLRFPDRREFRSKLPPSKQASSKMIREMRNERG</sequence>
<dbReference type="Pfam" id="PF02604">
    <property type="entry name" value="PhdYeFM_antitox"/>
    <property type="match status" value="1"/>
</dbReference>
<accession>A0A5K8A6R3</accession>
<evidence type="ECO:0000256" key="1">
    <source>
        <dbReference type="ARBA" id="ARBA00009981"/>
    </source>
</evidence>
<dbReference type="EMBL" id="AP021879">
    <property type="protein sequence ID" value="BBO88161.1"/>
    <property type="molecule type" value="Genomic_DNA"/>
</dbReference>
<dbReference type="AlphaFoldDB" id="A0A5K8A6R3"/>
<dbReference type="NCBIfam" id="TIGR01552">
    <property type="entry name" value="phd_fam"/>
    <property type="match status" value="1"/>
</dbReference>
<evidence type="ECO:0000313" key="5">
    <source>
        <dbReference type="Proteomes" id="UP000422108"/>
    </source>
</evidence>